<sequence length="590" mass="66342">MASTTGNAFDTRLFKRLISFTKPYRGTFYFVALSAILTAVVAIGMPYLIKVAIDDHIIPREFQGFMTVIGLMVAVLIADVLLQLSFIYYANWLGQQVIRDLRLKLFDHMLGFKMKYFDKSAVGKLVTRAVSDIETIASIFSQGLFVIISDLLKMIVVLGFMAFNSWRLTLIALIVMPFILYATRVFQKAMKKAFEDVRNQVSNLNSFVQERVTGMKIVQIFNREKIEYQRFKEINDKHRNAWVKTVWYNSIFFPIAEMASSITIGLIVYIGVIMNIGAEVSMVEIGTIVMFIDLSQKLFRPLRQIADKFNTLQMGMVAANRVFTILDTDSQIEDQGEKIAADLKGEIEFKNVDFGYVEDELVLKNLSFKVNAGETVAIVGATGAGKSTIINLLSRFYEINGGDILIDSASAKAYQLHSLRSQIAVVLQDVFLFADTILNNITLQDETISKEDVIIAAKKIGVHDFISSLPNGYDYNVKERGVMLSSGQRQLIAFLRAYVSNPSILILDEATSSIDAHSEQLIQEATEIITKGRTSIIIAHRLATIKKADKIIVMDAGQIVEMGNHSELLEKENGYYRNLYEVQFAQQEVA</sequence>
<accession>A0A1W6MNG2</accession>
<dbReference type="Proteomes" id="UP000193431">
    <property type="component" value="Chromosome"/>
</dbReference>
<protein>
    <submittedName>
        <fullName evidence="11">Antibiotic ABC transporter ATP-binding protein</fullName>
    </submittedName>
</protein>
<dbReference type="InterPro" id="IPR011527">
    <property type="entry name" value="ABC1_TM_dom"/>
</dbReference>
<dbReference type="PANTHER" id="PTHR43394">
    <property type="entry name" value="ATP-DEPENDENT PERMEASE MDL1, MITOCHONDRIAL"/>
    <property type="match status" value="1"/>
</dbReference>
<feature type="domain" description="ABC transporter" evidence="9">
    <location>
        <begin position="347"/>
        <end position="581"/>
    </location>
</feature>
<dbReference type="Pfam" id="PF00664">
    <property type="entry name" value="ABC_membrane"/>
    <property type="match status" value="1"/>
</dbReference>
<evidence type="ECO:0000259" key="10">
    <source>
        <dbReference type="PROSITE" id="PS50929"/>
    </source>
</evidence>
<proteinExistence type="predicted"/>
<keyword evidence="7 8" id="KW-0472">Membrane</keyword>
<dbReference type="SMART" id="SM00382">
    <property type="entry name" value="AAA"/>
    <property type="match status" value="1"/>
</dbReference>
<evidence type="ECO:0000313" key="11">
    <source>
        <dbReference type="EMBL" id="ARN79153.1"/>
    </source>
</evidence>
<dbReference type="InterPro" id="IPR003593">
    <property type="entry name" value="AAA+_ATPase"/>
</dbReference>
<keyword evidence="4" id="KW-0547">Nucleotide-binding</keyword>
<dbReference type="PROSITE" id="PS50929">
    <property type="entry name" value="ABC_TM1F"/>
    <property type="match status" value="1"/>
</dbReference>
<reference evidence="11 12" key="1">
    <citation type="submission" date="2016-11" db="EMBL/GenBank/DDBJ databases">
        <title>Trade-off between light-utilization and light-protection in marine flavobacteria.</title>
        <authorList>
            <person name="Kumagai Y."/>
        </authorList>
    </citation>
    <scope>NUCLEOTIDE SEQUENCE [LARGE SCALE GENOMIC DNA]</scope>
    <source>
        <strain evidence="11 12">JCM 13191</strain>
    </source>
</reference>
<feature type="domain" description="ABC transmembrane type-1" evidence="10">
    <location>
        <begin position="30"/>
        <end position="314"/>
    </location>
</feature>
<evidence type="ECO:0000256" key="4">
    <source>
        <dbReference type="ARBA" id="ARBA00022741"/>
    </source>
</evidence>
<evidence type="ECO:0000256" key="5">
    <source>
        <dbReference type="ARBA" id="ARBA00022840"/>
    </source>
</evidence>
<keyword evidence="6 8" id="KW-1133">Transmembrane helix</keyword>
<dbReference type="GO" id="GO:0016887">
    <property type="term" value="F:ATP hydrolysis activity"/>
    <property type="evidence" value="ECO:0007669"/>
    <property type="project" value="InterPro"/>
</dbReference>
<dbReference type="Gene3D" id="3.40.50.300">
    <property type="entry name" value="P-loop containing nucleotide triphosphate hydrolases"/>
    <property type="match status" value="1"/>
</dbReference>
<dbReference type="AlphaFoldDB" id="A0A1W6MNG2"/>
<dbReference type="GO" id="GO:0015421">
    <property type="term" value="F:ABC-type oligopeptide transporter activity"/>
    <property type="evidence" value="ECO:0007669"/>
    <property type="project" value="TreeGrafter"/>
</dbReference>
<dbReference type="OrthoDB" id="9780296at2"/>
<evidence type="ECO:0000256" key="7">
    <source>
        <dbReference type="ARBA" id="ARBA00023136"/>
    </source>
</evidence>
<dbReference type="InterPro" id="IPR036640">
    <property type="entry name" value="ABC1_TM_sf"/>
</dbReference>
<keyword evidence="3 8" id="KW-0812">Transmembrane</keyword>
<dbReference type="FunFam" id="3.40.50.300:FF:000287">
    <property type="entry name" value="Multidrug ABC transporter ATP-binding protein"/>
    <property type="match status" value="1"/>
</dbReference>
<keyword evidence="2" id="KW-0813">Transport</keyword>
<feature type="transmembrane region" description="Helical" evidence="8">
    <location>
        <begin position="246"/>
        <end position="270"/>
    </location>
</feature>
<dbReference type="CDD" id="cd18544">
    <property type="entry name" value="ABC_6TM_TmrA_like"/>
    <property type="match status" value="1"/>
</dbReference>
<evidence type="ECO:0000256" key="8">
    <source>
        <dbReference type="SAM" id="Phobius"/>
    </source>
</evidence>
<dbReference type="InterPro" id="IPR027417">
    <property type="entry name" value="P-loop_NTPase"/>
</dbReference>
<dbReference type="PROSITE" id="PS00211">
    <property type="entry name" value="ABC_TRANSPORTER_1"/>
    <property type="match status" value="1"/>
</dbReference>
<dbReference type="EMBL" id="CP019344">
    <property type="protein sequence ID" value="ARN79153.1"/>
    <property type="molecule type" value="Genomic_DNA"/>
</dbReference>
<dbReference type="PROSITE" id="PS50893">
    <property type="entry name" value="ABC_TRANSPORTER_2"/>
    <property type="match status" value="1"/>
</dbReference>
<gene>
    <name evidence="11" type="ORF">BST97_14820</name>
</gene>
<feature type="transmembrane region" description="Helical" evidence="8">
    <location>
        <begin position="26"/>
        <end position="49"/>
    </location>
</feature>
<dbReference type="GO" id="GO:0005524">
    <property type="term" value="F:ATP binding"/>
    <property type="evidence" value="ECO:0007669"/>
    <property type="project" value="UniProtKB-KW"/>
</dbReference>
<dbReference type="InterPro" id="IPR017871">
    <property type="entry name" value="ABC_transporter-like_CS"/>
</dbReference>
<dbReference type="RefSeq" id="WP_085767958.1">
    <property type="nucleotide sequence ID" value="NZ_CP019344.1"/>
</dbReference>
<feature type="transmembrane region" description="Helical" evidence="8">
    <location>
        <begin position="69"/>
        <end position="90"/>
    </location>
</feature>
<dbReference type="Pfam" id="PF00005">
    <property type="entry name" value="ABC_tran"/>
    <property type="match status" value="1"/>
</dbReference>
<feature type="transmembrane region" description="Helical" evidence="8">
    <location>
        <begin position="143"/>
        <end position="162"/>
    </location>
</feature>
<evidence type="ECO:0000256" key="3">
    <source>
        <dbReference type="ARBA" id="ARBA00022692"/>
    </source>
</evidence>
<dbReference type="CDD" id="cd03254">
    <property type="entry name" value="ABCC_Glucan_exporter_like"/>
    <property type="match status" value="1"/>
</dbReference>
<evidence type="ECO:0000256" key="6">
    <source>
        <dbReference type="ARBA" id="ARBA00022989"/>
    </source>
</evidence>
<keyword evidence="12" id="KW-1185">Reference proteome</keyword>
<dbReference type="PANTHER" id="PTHR43394:SF1">
    <property type="entry name" value="ATP-BINDING CASSETTE SUB-FAMILY B MEMBER 10, MITOCHONDRIAL"/>
    <property type="match status" value="1"/>
</dbReference>
<dbReference type="STRING" id="331648.BST97_14820"/>
<keyword evidence="5 11" id="KW-0067">ATP-binding</keyword>
<dbReference type="Gene3D" id="1.20.1560.10">
    <property type="entry name" value="ABC transporter type 1, transmembrane domain"/>
    <property type="match status" value="1"/>
</dbReference>
<dbReference type="InterPro" id="IPR003439">
    <property type="entry name" value="ABC_transporter-like_ATP-bd"/>
</dbReference>
<dbReference type="SUPFAM" id="SSF90123">
    <property type="entry name" value="ABC transporter transmembrane region"/>
    <property type="match status" value="1"/>
</dbReference>
<dbReference type="GO" id="GO:0005886">
    <property type="term" value="C:plasma membrane"/>
    <property type="evidence" value="ECO:0007669"/>
    <property type="project" value="UniProtKB-SubCell"/>
</dbReference>
<dbReference type="SUPFAM" id="SSF52540">
    <property type="entry name" value="P-loop containing nucleoside triphosphate hydrolases"/>
    <property type="match status" value="1"/>
</dbReference>
<dbReference type="InterPro" id="IPR039421">
    <property type="entry name" value="Type_1_exporter"/>
</dbReference>
<evidence type="ECO:0000256" key="1">
    <source>
        <dbReference type="ARBA" id="ARBA00004651"/>
    </source>
</evidence>
<evidence type="ECO:0000259" key="9">
    <source>
        <dbReference type="PROSITE" id="PS50893"/>
    </source>
</evidence>
<organism evidence="11 12">
    <name type="scientific">Nonlabens spongiae</name>
    <dbReference type="NCBI Taxonomy" id="331648"/>
    <lineage>
        <taxon>Bacteria</taxon>
        <taxon>Pseudomonadati</taxon>
        <taxon>Bacteroidota</taxon>
        <taxon>Flavobacteriia</taxon>
        <taxon>Flavobacteriales</taxon>
        <taxon>Flavobacteriaceae</taxon>
        <taxon>Nonlabens</taxon>
    </lineage>
</organism>
<evidence type="ECO:0000313" key="12">
    <source>
        <dbReference type="Proteomes" id="UP000193431"/>
    </source>
</evidence>
<feature type="transmembrane region" description="Helical" evidence="8">
    <location>
        <begin position="168"/>
        <end position="186"/>
    </location>
</feature>
<evidence type="ECO:0000256" key="2">
    <source>
        <dbReference type="ARBA" id="ARBA00022448"/>
    </source>
</evidence>
<comment type="subcellular location">
    <subcellularLocation>
        <location evidence="1">Cell membrane</location>
        <topology evidence="1">Multi-pass membrane protein</topology>
    </subcellularLocation>
</comment>
<name>A0A1W6MNG2_9FLAO</name>